<dbReference type="Proteomes" id="UP000606974">
    <property type="component" value="Unassembled WGS sequence"/>
</dbReference>
<protein>
    <submittedName>
        <fullName evidence="1">Uncharacterized protein</fullName>
    </submittedName>
</protein>
<sequence length="118" mass="13343">MEKVKIQGAPRFSVKDLPRAMTYLFETSERLKFSQRLAAIFHNHESQALNVVRRIPVQTKQGPEPEDLLKSFYKQARNYHVSSYGTSPPLTTQASQPCRASTAVDIVAMGTPFRADFN</sequence>
<evidence type="ECO:0000313" key="2">
    <source>
        <dbReference type="Proteomes" id="UP000606974"/>
    </source>
</evidence>
<organism evidence="1 2">
    <name type="scientific">Endocarpon pusillum</name>
    <dbReference type="NCBI Taxonomy" id="364733"/>
    <lineage>
        <taxon>Eukaryota</taxon>
        <taxon>Fungi</taxon>
        <taxon>Dikarya</taxon>
        <taxon>Ascomycota</taxon>
        <taxon>Pezizomycotina</taxon>
        <taxon>Eurotiomycetes</taxon>
        <taxon>Chaetothyriomycetidae</taxon>
        <taxon>Verrucariales</taxon>
        <taxon>Verrucariaceae</taxon>
        <taxon>Endocarpon</taxon>
    </lineage>
</organism>
<reference evidence="1" key="1">
    <citation type="submission" date="2020-02" db="EMBL/GenBank/DDBJ databases">
        <authorList>
            <person name="Palmer J.M."/>
        </authorList>
    </citation>
    <scope>NUCLEOTIDE SEQUENCE</scope>
    <source>
        <strain evidence="1">EPUS1.4</strain>
        <tissue evidence="1">Thallus</tissue>
    </source>
</reference>
<dbReference type="AlphaFoldDB" id="A0A8H7AJI3"/>
<keyword evidence="2" id="KW-1185">Reference proteome</keyword>
<comment type="caution">
    <text evidence="1">The sequence shown here is derived from an EMBL/GenBank/DDBJ whole genome shotgun (WGS) entry which is preliminary data.</text>
</comment>
<proteinExistence type="predicted"/>
<name>A0A8H7AJI3_9EURO</name>
<evidence type="ECO:0000313" key="1">
    <source>
        <dbReference type="EMBL" id="KAF7506285.1"/>
    </source>
</evidence>
<dbReference type="EMBL" id="JAACFV010000090">
    <property type="protein sequence ID" value="KAF7506285.1"/>
    <property type="molecule type" value="Genomic_DNA"/>
</dbReference>
<accession>A0A8H7AJI3</accession>
<gene>
    <name evidence="1" type="ORF">GJ744_012093</name>
</gene>